<keyword evidence="2" id="KW-0808">Transferase</keyword>
<dbReference type="Gene3D" id="3.40.50.150">
    <property type="entry name" value="Vaccinia Virus protein VP39"/>
    <property type="match status" value="1"/>
</dbReference>
<dbReference type="InterPro" id="IPR013216">
    <property type="entry name" value="Methyltransf_11"/>
</dbReference>
<proteinExistence type="predicted"/>
<dbReference type="GO" id="GO:0008757">
    <property type="term" value="F:S-adenosylmethionine-dependent methyltransferase activity"/>
    <property type="evidence" value="ECO:0007669"/>
    <property type="project" value="InterPro"/>
</dbReference>
<dbReference type="Pfam" id="PF08241">
    <property type="entry name" value="Methyltransf_11"/>
    <property type="match status" value="1"/>
</dbReference>
<keyword evidence="2" id="KW-0489">Methyltransferase</keyword>
<accession>A0A6L9W4C7</accession>
<dbReference type="InterPro" id="IPR029063">
    <property type="entry name" value="SAM-dependent_MTases_sf"/>
</dbReference>
<name>A0A6L9W4C7_9ACTN</name>
<comment type="caution">
    <text evidence="2">The sequence shown here is derived from an EMBL/GenBank/DDBJ whole genome shotgun (WGS) entry which is preliminary data.</text>
</comment>
<dbReference type="AlphaFoldDB" id="A0A6L9W4C7"/>
<dbReference type="PANTHER" id="PTHR42912">
    <property type="entry name" value="METHYLTRANSFERASE"/>
    <property type="match status" value="1"/>
</dbReference>
<dbReference type="GO" id="GO:0032259">
    <property type="term" value="P:methylation"/>
    <property type="evidence" value="ECO:0007669"/>
    <property type="project" value="UniProtKB-KW"/>
</dbReference>
<dbReference type="CDD" id="cd02440">
    <property type="entry name" value="AdoMet_MTases"/>
    <property type="match status" value="1"/>
</dbReference>
<organism evidence="2 3">
    <name type="scientific">Blastococcus saxobsidens</name>
    <dbReference type="NCBI Taxonomy" id="138336"/>
    <lineage>
        <taxon>Bacteria</taxon>
        <taxon>Bacillati</taxon>
        <taxon>Actinomycetota</taxon>
        <taxon>Actinomycetes</taxon>
        <taxon>Geodermatophilales</taxon>
        <taxon>Geodermatophilaceae</taxon>
        <taxon>Blastococcus</taxon>
    </lineage>
</organism>
<dbReference type="EMBL" id="JAAGWG010000023">
    <property type="protein sequence ID" value="NEK86946.1"/>
    <property type="molecule type" value="Genomic_DNA"/>
</dbReference>
<evidence type="ECO:0000259" key="1">
    <source>
        <dbReference type="Pfam" id="PF08241"/>
    </source>
</evidence>
<sequence length="258" mass="28361">MAIDFHAEANRRTYSGRRADDSWRDAVGRLVEPVNAVVVDVGCGGGTYTRAWQELGAAMVLGVDFSDPMLDAAREAHAGLPGVDFRQGEAAATGLADRCADVVFERALVHHTPDLGAVAAEAFRVLHAGGTYLIQDRTAEDVAQPGSPTHPRGWLFEVHPRLLEVENRRRPDPAALATTLTAAGFDGVDASSLWEVRRRYEDREQYLAEIGTRTGRSILHELDDAELATLVDELRDRLPEGPLTETDRWTIWRATRPA</sequence>
<gene>
    <name evidence="2" type="ORF">GCU60_14470</name>
</gene>
<dbReference type="SUPFAM" id="SSF53335">
    <property type="entry name" value="S-adenosyl-L-methionine-dependent methyltransferases"/>
    <property type="match status" value="1"/>
</dbReference>
<dbReference type="RefSeq" id="WP_163206423.1">
    <property type="nucleotide sequence ID" value="NZ_JAAGWG010000023.1"/>
</dbReference>
<reference evidence="2 3" key="1">
    <citation type="submission" date="2019-12" db="EMBL/GenBank/DDBJ databases">
        <title>the WGS of Blastococcus saxobsidens 67B17.</title>
        <authorList>
            <person name="Jiang Z."/>
        </authorList>
    </citation>
    <scope>NUCLEOTIDE SEQUENCE [LARGE SCALE GENOMIC DNA]</scope>
    <source>
        <strain evidence="2 3">67B17</strain>
    </source>
</reference>
<evidence type="ECO:0000313" key="2">
    <source>
        <dbReference type="EMBL" id="NEK86946.1"/>
    </source>
</evidence>
<protein>
    <submittedName>
        <fullName evidence="2">Class I SAM-dependent methyltransferase</fullName>
    </submittedName>
</protein>
<feature type="domain" description="Methyltransferase type 11" evidence="1">
    <location>
        <begin position="39"/>
        <end position="134"/>
    </location>
</feature>
<dbReference type="Proteomes" id="UP000479241">
    <property type="component" value="Unassembled WGS sequence"/>
</dbReference>
<dbReference type="InterPro" id="IPR050508">
    <property type="entry name" value="Methyltransf_Superfamily"/>
</dbReference>
<evidence type="ECO:0000313" key="3">
    <source>
        <dbReference type="Proteomes" id="UP000479241"/>
    </source>
</evidence>